<gene>
    <name evidence="2" type="ORF">ACH5RR_011759</name>
</gene>
<evidence type="ECO:0000313" key="3">
    <source>
        <dbReference type="Proteomes" id="UP001630127"/>
    </source>
</evidence>
<proteinExistence type="predicted"/>
<dbReference type="AlphaFoldDB" id="A0ABD3ABQ5"/>
<dbReference type="Proteomes" id="UP001630127">
    <property type="component" value="Unassembled WGS sequence"/>
</dbReference>
<name>A0ABD3ABQ5_9GENT</name>
<accession>A0ABD3ABQ5</accession>
<keyword evidence="3" id="KW-1185">Reference proteome</keyword>
<feature type="region of interest" description="Disordered" evidence="1">
    <location>
        <begin position="95"/>
        <end position="122"/>
    </location>
</feature>
<evidence type="ECO:0000313" key="2">
    <source>
        <dbReference type="EMBL" id="KAL3527103.1"/>
    </source>
</evidence>
<protein>
    <submittedName>
        <fullName evidence="2">Uncharacterized protein</fullName>
    </submittedName>
</protein>
<comment type="caution">
    <text evidence="2">The sequence shown here is derived from an EMBL/GenBank/DDBJ whole genome shotgun (WGS) entry which is preliminary data.</text>
</comment>
<feature type="compositionally biased region" description="Basic and acidic residues" evidence="1">
    <location>
        <begin position="112"/>
        <end position="122"/>
    </location>
</feature>
<dbReference type="EMBL" id="JBJUIK010000005">
    <property type="protein sequence ID" value="KAL3527103.1"/>
    <property type="molecule type" value="Genomic_DNA"/>
</dbReference>
<sequence length="122" mass="13585">MERSTTWKRLERPNSLLLASELAAATSSSTLEFAKLATYQRLSHSMRLSDEYSGGSSTRGRHTASAWSTYLGKVFSFKKMGGSNGREQVIEADDQAAAAATTKKKRSSWLPDPDRRWPVQGW</sequence>
<evidence type="ECO:0000256" key="1">
    <source>
        <dbReference type="SAM" id="MobiDB-lite"/>
    </source>
</evidence>
<reference evidence="2 3" key="1">
    <citation type="submission" date="2024-11" db="EMBL/GenBank/DDBJ databases">
        <title>A near-complete genome assembly of Cinchona calisaya.</title>
        <authorList>
            <person name="Lian D.C."/>
            <person name="Zhao X.W."/>
            <person name="Wei L."/>
        </authorList>
    </citation>
    <scope>NUCLEOTIDE SEQUENCE [LARGE SCALE GENOMIC DNA]</scope>
    <source>
        <tissue evidence="2">Nenye</tissue>
    </source>
</reference>
<organism evidence="2 3">
    <name type="scientific">Cinchona calisaya</name>
    <dbReference type="NCBI Taxonomy" id="153742"/>
    <lineage>
        <taxon>Eukaryota</taxon>
        <taxon>Viridiplantae</taxon>
        <taxon>Streptophyta</taxon>
        <taxon>Embryophyta</taxon>
        <taxon>Tracheophyta</taxon>
        <taxon>Spermatophyta</taxon>
        <taxon>Magnoliopsida</taxon>
        <taxon>eudicotyledons</taxon>
        <taxon>Gunneridae</taxon>
        <taxon>Pentapetalae</taxon>
        <taxon>asterids</taxon>
        <taxon>lamiids</taxon>
        <taxon>Gentianales</taxon>
        <taxon>Rubiaceae</taxon>
        <taxon>Cinchonoideae</taxon>
        <taxon>Cinchoneae</taxon>
        <taxon>Cinchona</taxon>
    </lineage>
</organism>